<dbReference type="OrthoDB" id="3826919at2"/>
<evidence type="ECO:0000313" key="1">
    <source>
        <dbReference type="EMBL" id="TFD75502.1"/>
    </source>
</evidence>
<keyword evidence="2" id="KW-1185">Reference proteome</keyword>
<proteinExistence type="predicted"/>
<reference evidence="1 2" key="1">
    <citation type="submission" date="2019-03" db="EMBL/GenBank/DDBJ databases">
        <title>Genomics of glacier-inhabiting Cryobacterium strains.</title>
        <authorList>
            <person name="Liu Q."/>
            <person name="Xin Y.-H."/>
        </authorList>
    </citation>
    <scope>NUCLEOTIDE SEQUENCE [LARGE SCALE GENOMIC DNA]</scope>
    <source>
        <strain evidence="1 2">CGMCC 1.4292</strain>
    </source>
</reference>
<evidence type="ECO:0000313" key="2">
    <source>
        <dbReference type="Proteomes" id="UP000298218"/>
    </source>
</evidence>
<dbReference type="Pfam" id="PF11349">
    <property type="entry name" value="DUF3151"/>
    <property type="match status" value="1"/>
</dbReference>
<protein>
    <submittedName>
        <fullName evidence="1">DUF3151 domain-containing protein</fullName>
    </submittedName>
</protein>
<sequence>MVSSVTGENLLDQPATLLPVEAEVLALLDRTPTADIAAVAWAHPTSSLAWAELADAAHAAGHVLESYAFARVGYHRGLDALRRAGWKGHGPIPWSHEPNRGVLRALFALRLAAAEIGENDEVTRLTAFLMDADPTAIESIDAALAAAGAPDVNPGSDPAPPTEAFVIRGEN</sequence>
<dbReference type="InterPro" id="IPR014487">
    <property type="entry name" value="DUF3151"/>
</dbReference>
<accession>A0A4Y8KNF5</accession>
<dbReference type="AlphaFoldDB" id="A0A4Y8KNF5"/>
<name>A0A4Y8KNF5_9MICO</name>
<comment type="caution">
    <text evidence="1">The sequence shown here is derived from an EMBL/GenBank/DDBJ whole genome shotgun (WGS) entry which is preliminary data.</text>
</comment>
<organism evidence="1 2">
    <name type="scientific">Cryobacterium psychrophilum</name>
    <dbReference type="NCBI Taxonomy" id="41988"/>
    <lineage>
        <taxon>Bacteria</taxon>
        <taxon>Bacillati</taxon>
        <taxon>Actinomycetota</taxon>
        <taxon>Actinomycetes</taxon>
        <taxon>Micrococcales</taxon>
        <taxon>Microbacteriaceae</taxon>
        <taxon>Cryobacterium</taxon>
    </lineage>
</organism>
<dbReference type="EMBL" id="SOHQ01000043">
    <property type="protein sequence ID" value="TFD75502.1"/>
    <property type="molecule type" value="Genomic_DNA"/>
</dbReference>
<gene>
    <name evidence="1" type="ORF">E3T53_15525</name>
</gene>
<dbReference type="Proteomes" id="UP000298218">
    <property type="component" value="Unassembled WGS sequence"/>
</dbReference>